<feature type="region of interest" description="Disordered" evidence="1">
    <location>
        <begin position="491"/>
        <end position="523"/>
    </location>
</feature>
<evidence type="ECO:0000313" key="3">
    <source>
        <dbReference type="EMBL" id="KAJ1924253.1"/>
    </source>
</evidence>
<keyword evidence="4" id="KW-1185">Reference proteome</keyword>
<dbReference type="AlphaFoldDB" id="A0A9W8A9W0"/>
<name>A0A9W8A9W0_9FUNG</name>
<proteinExistence type="predicted"/>
<comment type="caution">
    <text evidence="3">The sequence shown here is derived from an EMBL/GenBank/DDBJ whole genome shotgun (WGS) entry which is preliminary data.</text>
</comment>
<evidence type="ECO:0000313" key="4">
    <source>
        <dbReference type="Proteomes" id="UP001150569"/>
    </source>
</evidence>
<sequence length="742" mass="81120">MLARFALVSLLAGLGVSESIFAWPASRPDVSGPSATTPGLNPLSNTRDACPSKIQLLMTQTADKVDMTRFLEITHEMHGKVLDDECIRKVMSLLPLALDSQRSSEYQHLSKAGKEFLAETFRFDYDLCYGYDSRGDIDDIDIRLAPLSHSDQTSSATAAAMWHYVNVEVTRAATEIRTIDFRGLSLHQKYSFSPLLALAWEGNMDTVVGLRDRLVTYSREPDFMRSLLQHRHQHRLDVYDASRREGSGTDRVPLALQPPEDNFSTTDLAIILTLASAGHFDQLQRYTELLHPPSSPVVPAVQPQVEDPAGGELNNQMAVAQEQPLPAPDNQAVEGQAGAGDAAEEYQGDMEFATLAYLATVELKGTLADNEFYNRADIRLLLLEDAWNCAAKYQFSDHTRAHLRDEIAPLFSDGEVPLANEEACSYNFFAEGIVYDFATGDLGFRVDPGLLTLAEATVGGIQQQGDDNPPTGHPSNMVQMVIDRLEGLQINRPETPQPSGEISANIENAGTAGSSSTTPVTDFASHLGSRASQLEMNVVRNADHNDPSSQGSDHTDREVHMDLLPIDRASNDELGRDFYAGPATERTEEELSLTNSSGSDDDRDNDAVPTRAVRVDFRNRSSASLAQTRQGQYPNADTTDAERVPETDSDSDDDAVPTRAVRSDLGNRSSASVPAAGQAAQTERGRRPNTVTTNVESVPATDLSDSDDDMAPTRGLLVNFTEPEIELMLASGEKAQNYRTKK</sequence>
<protein>
    <submittedName>
        <fullName evidence="3">Uncharacterized protein</fullName>
    </submittedName>
</protein>
<reference evidence="3" key="1">
    <citation type="submission" date="2022-07" db="EMBL/GenBank/DDBJ databases">
        <title>Phylogenomic reconstructions and comparative analyses of Kickxellomycotina fungi.</title>
        <authorList>
            <person name="Reynolds N.K."/>
            <person name="Stajich J.E."/>
            <person name="Barry K."/>
            <person name="Grigoriev I.V."/>
            <person name="Crous P."/>
            <person name="Smith M.E."/>
        </authorList>
    </citation>
    <scope>NUCLEOTIDE SEQUENCE</scope>
    <source>
        <strain evidence="3">RSA 861</strain>
    </source>
</reference>
<organism evidence="3 4">
    <name type="scientific">Tieghemiomyces parasiticus</name>
    <dbReference type="NCBI Taxonomy" id="78921"/>
    <lineage>
        <taxon>Eukaryota</taxon>
        <taxon>Fungi</taxon>
        <taxon>Fungi incertae sedis</taxon>
        <taxon>Zoopagomycota</taxon>
        <taxon>Kickxellomycotina</taxon>
        <taxon>Dimargaritomycetes</taxon>
        <taxon>Dimargaritales</taxon>
        <taxon>Dimargaritaceae</taxon>
        <taxon>Tieghemiomyces</taxon>
    </lineage>
</organism>
<accession>A0A9W8A9W0</accession>
<gene>
    <name evidence="3" type="ORF">IWQ60_005326</name>
</gene>
<evidence type="ECO:0000256" key="1">
    <source>
        <dbReference type="SAM" id="MobiDB-lite"/>
    </source>
</evidence>
<evidence type="ECO:0000256" key="2">
    <source>
        <dbReference type="SAM" id="SignalP"/>
    </source>
</evidence>
<feature type="signal peptide" evidence="2">
    <location>
        <begin position="1"/>
        <end position="17"/>
    </location>
</feature>
<feature type="compositionally biased region" description="Polar residues" evidence="1">
    <location>
        <begin position="492"/>
        <end position="520"/>
    </location>
</feature>
<dbReference type="EMBL" id="JANBPT010000284">
    <property type="protein sequence ID" value="KAJ1924253.1"/>
    <property type="molecule type" value="Genomic_DNA"/>
</dbReference>
<feature type="chain" id="PRO_5040775631" evidence="2">
    <location>
        <begin position="18"/>
        <end position="742"/>
    </location>
</feature>
<dbReference type="Proteomes" id="UP001150569">
    <property type="component" value="Unassembled WGS sequence"/>
</dbReference>
<feature type="region of interest" description="Disordered" evidence="1">
    <location>
        <begin position="564"/>
        <end position="711"/>
    </location>
</feature>
<feature type="compositionally biased region" description="Polar residues" evidence="1">
    <location>
        <begin position="620"/>
        <end position="638"/>
    </location>
</feature>
<keyword evidence="2" id="KW-0732">Signal</keyword>